<accession>A0A0B4D3Z9</accession>
<evidence type="ECO:0000313" key="1">
    <source>
        <dbReference type="EMBL" id="KIC63362.1"/>
    </source>
</evidence>
<evidence type="ECO:0008006" key="3">
    <source>
        <dbReference type="Google" id="ProtNLM"/>
    </source>
</evidence>
<gene>
    <name evidence="1" type="ORF">RM51_06690</name>
</gene>
<protein>
    <recommendedName>
        <fullName evidence="3">Outer membrane protein beta-barrel domain-containing protein</fullName>
    </recommendedName>
</protein>
<dbReference type="Proteomes" id="UP000031167">
    <property type="component" value="Unassembled WGS sequence"/>
</dbReference>
<reference evidence="1 2" key="1">
    <citation type="submission" date="2014-12" db="EMBL/GenBank/DDBJ databases">
        <title>Genome sequencing of Chryseobacterium taiwanense TPW19.</title>
        <authorList>
            <person name="Tan P.W."/>
            <person name="Chan K.-G."/>
        </authorList>
    </citation>
    <scope>NUCLEOTIDE SEQUENCE [LARGE SCALE GENOMIC DNA]</scope>
    <source>
        <strain evidence="1 2">TPW19</strain>
    </source>
</reference>
<comment type="caution">
    <text evidence="1">The sequence shown here is derived from an EMBL/GenBank/DDBJ whole genome shotgun (WGS) entry which is preliminary data.</text>
</comment>
<proteinExistence type="predicted"/>
<keyword evidence="2" id="KW-1185">Reference proteome</keyword>
<organism evidence="1 2">
    <name type="scientific">Chryseobacterium taiwanense</name>
    <dbReference type="NCBI Taxonomy" id="363331"/>
    <lineage>
        <taxon>Bacteria</taxon>
        <taxon>Pseudomonadati</taxon>
        <taxon>Bacteroidota</taxon>
        <taxon>Flavobacteriia</taxon>
        <taxon>Flavobacteriales</taxon>
        <taxon>Weeksellaceae</taxon>
        <taxon>Chryseobacterium group</taxon>
        <taxon>Chryseobacterium</taxon>
    </lineage>
</organism>
<dbReference type="RefSeq" id="WP_039366645.1">
    <property type="nucleotide sequence ID" value="NZ_JWTA01000005.1"/>
</dbReference>
<evidence type="ECO:0000313" key="2">
    <source>
        <dbReference type="Proteomes" id="UP000031167"/>
    </source>
</evidence>
<sequence>MKKTIFTFFIFLLSFNTYHSQELKNNIELGLIGNLGFLHVGYTRSVFNFSEFSINTGLKIGYVPSSGDEETKNPQNSVPNFIHLNLPIEFLWKFHRSNNVGVGASYSKIFVGSSEYGNRPKTNYNRVLGEISYSHILSWSENSDDTTWIRLSFTPIL</sequence>
<dbReference type="OrthoDB" id="1258539at2"/>
<name>A0A0B4D3Z9_9FLAO</name>
<dbReference type="STRING" id="363331.RM51_06690"/>
<dbReference type="AlphaFoldDB" id="A0A0B4D3Z9"/>
<dbReference type="EMBL" id="JWTA01000005">
    <property type="protein sequence ID" value="KIC63362.1"/>
    <property type="molecule type" value="Genomic_DNA"/>
</dbReference>